<evidence type="ECO:0000313" key="1">
    <source>
        <dbReference type="EMBL" id="OGC93106.1"/>
    </source>
</evidence>
<protein>
    <submittedName>
        <fullName evidence="1">Uncharacterized protein</fullName>
    </submittedName>
</protein>
<proteinExistence type="predicted"/>
<accession>A0A1F4YH80</accession>
<gene>
    <name evidence="1" type="ORF">A2876_00985</name>
</gene>
<dbReference type="AlphaFoldDB" id="A0A1F4YH80"/>
<reference evidence="1 2" key="1">
    <citation type="journal article" date="2016" name="Nat. Commun.">
        <title>Thousands of microbial genomes shed light on interconnected biogeochemical processes in an aquifer system.</title>
        <authorList>
            <person name="Anantharaman K."/>
            <person name="Brown C.T."/>
            <person name="Hug L.A."/>
            <person name="Sharon I."/>
            <person name="Castelle C.J."/>
            <person name="Probst A.J."/>
            <person name="Thomas B.C."/>
            <person name="Singh A."/>
            <person name="Wilkins M.J."/>
            <person name="Karaoz U."/>
            <person name="Brodie E.L."/>
            <person name="Williams K.H."/>
            <person name="Hubbard S.S."/>
            <person name="Banfield J.F."/>
        </authorList>
    </citation>
    <scope>NUCLEOTIDE SEQUENCE [LARGE SCALE GENOMIC DNA]</scope>
</reference>
<comment type="caution">
    <text evidence="1">The sequence shown here is derived from an EMBL/GenBank/DDBJ whole genome shotgun (WGS) entry which is preliminary data.</text>
</comment>
<name>A0A1F4YH80_9BACT</name>
<dbReference type="EMBL" id="MEXH01000002">
    <property type="protein sequence ID" value="OGC93106.1"/>
    <property type="molecule type" value="Genomic_DNA"/>
</dbReference>
<sequence>MALVTIENGQLAVMTLPILRFELKPETQVTPGQKIVVARLDRHATQPPYIFIERRTTDYSVATLPITPETPPMQVNDIFTQLIAGQLLLQTSIEFPGTTLRFEEMIVTF</sequence>
<evidence type="ECO:0000313" key="2">
    <source>
        <dbReference type="Proteomes" id="UP000178176"/>
    </source>
</evidence>
<organism evidence="1 2">
    <name type="scientific">Candidatus Amesbacteria bacterium RIFCSPHIGHO2_01_FULL_48_32b</name>
    <dbReference type="NCBI Taxonomy" id="1797253"/>
    <lineage>
        <taxon>Bacteria</taxon>
        <taxon>Candidatus Amesiibacteriota</taxon>
    </lineage>
</organism>
<dbReference type="Proteomes" id="UP000178176">
    <property type="component" value="Unassembled WGS sequence"/>
</dbReference>